<sequence>MPSIGCTMMIANKPRKERVPIAIAVKKQICRLRAQGHTWSSVLATLPAGVSKEAACKLYRARHKWLALPNDGATEIRTVMRKGHYVGVDDRLGTWLAAIEQLDHKTVPISFRLLQANAVELGRALKLGNFRASPGYMRGFWSCNGIESVRTHGQGGRLTRTR</sequence>
<dbReference type="EMBL" id="CM020618">
    <property type="protein sequence ID" value="KAK1862135.1"/>
    <property type="molecule type" value="Genomic_DNA"/>
</dbReference>
<comment type="caution">
    <text evidence="1">The sequence shown here is derived from an EMBL/GenBank/DDBJ whole genome shotgun (WGS) entry which is preliminary data.</text>
</comment>
<evidence type="ECO:0000313" key="2">
    <source>
        <dbReference type="Proteomes" id="UP000798662"/>
    </source>
</evidence>
<gene>
    <name evidence="1" type="ORF">I4F81_004711</name>
</gene>
<protein>
    <submittedName>
        <fullName evidence="1">Uncharacterized protein</fullName>
    </submittedName>
</protein>
<dbReference type="Proteomes" id="UP000798662">
    <property type="component" value="Chromosome 1"/>
</dbReference>
<proteinExistence type="predicted"/>
<reference evidence="1" key="1">
    <citation type="submission" date="2019-11" db="EMBL/GenBank/DDBJ databases">
        <title>Nori genome reveals adaptations in red seaweeds to the harsh intertidal environment.</title>
        <authorList>
            <person name="Wang D."/>
            <person name="Mao Y."/>
        </authorList>
    </citation>
    <scope>NUCLEOTIDE SEQUENCE</scope>
    <source>
        <tissue evidence="1">Gametophyte</tissue>
    </source>
</reference>
<organism evidence="1 2">
    <name type="scientific">Pyropia yezoensis</name>
    <name type="common">Susabi-nori</name>
    <name type="synonym">Porphyra yezoensis</name>
    <dbReference type="NCBI Taxonomy" id="2788"/>
    <lineage>
        <taxon>Eukaryota</taxon>
        <taxon>Rhodophyta</taxon>
        <taxon>Bangiophyceae</taxon>
        <taxon>Bangiales</taxon>
        <taxon>Bangiaceae</taxon>
        <taxon>Pyropia</taxon>
    </lineage>
</organism>
<keyword evidence="2" id="KW-1185">Reference proteome</keyword>
<evidence type="ECO:0000313" key="1">
    <source>
        <dbReference type="EMBL" id="KAK1862135.1"/>
    </source>
</evidence>
<accession>A0ACC3BW73</accession>
<name>A0ACC3BW73_PYRYE</name>